<protein>
    <submittedName>
        <fullName evidence="2">Uncharacterized protein</fullName>
    </submittedName>
</protein>
<dbReference type="EMBL" id="JANPWB010000010">
    <property type="protein sequence ID" value="KAJ1135742.1"/>
    <property type="molecule type" value="Genomic_DNA"/>
</dbReference>
<feature type="compositionally biased region" description="Gly residues" evidence="1">
    <location>
        <begin position="134"/>
        <end position="147"/>
    </location>
</feature>
<reference evidence="2" key="1">
    <citation type="journal article" date="2022" name="bioRxiv">
        <title>Sequencing and chromosome-scale assembly of the giantPleurodeles waltlgenome.</title>
        <authorList>
            <person name="Brown T."/>
            <person name="Elewa A."/>
            <person name="Iarovenko S."/>
            <person name="Subramanian E."/>
            <person name="Araus A.J."/>
            <person name="Petzold A."/>
            <person name="Susuki M."/>
            <person name="Suzuki K.-i.T."/>
            <person name="Hayashi T."/>
            <person name="Toyoda A."/>
            <person name="Oliveira C."/>
            <person name="Osipova E."/>
            <person name="Leigh N.D."/>
            <person name="Simon A."/>
            <person name="Yun M.H."/>
        </authorList>
    </citation>
    <scope>NUCLEOTIDE SEQUENCE</scope>
    <source>
        <strain evidence="2">20211129_DDA</strain>
        <tissue evidence="2">Liver</tissue>
    </source>
</reference>
<gene>
    <name evidence="2" type="ORF">NDU88_002174</name>
</gene>
<evidence type="ECO:0000313" key="3">
    <source>
        <dbReference type="Proteomes" id="UP001066276"/>
    </source>
</evidence>
<keyword evidence="3" id="KW-1185">Reference proteome</keyword>
<accession>A0AAV7Q859</accession>
<evidence type="ECO:0000256" key="1">
    <source>
        <dbReference type="SAM" id="MobiDB-lite"/>
    </source>
</evidence>
<organism evidence="2 3">
    <name type="scientific">Pleurodeles waltl</name>
    <name type="common">Iberian ribbed newt</name>
    <dbReference type="NCBI Taxonomy" id="8319"/>
    <lineage>
        <taxon>Eukaryota</taxon>
        <taxon>Metazoa</taxon>
        <taxon>Chordata</taxon>
        <taxon>Craniata</taxon>
        <taxon>Vertebrata</taxon>
        <taxon>Euteleostomi</taxon>
        <taxon>Amphibia</taxon>
        <taxon>Batrachia</taxon>
        <taxon>Caudata</taxon>
        <taxon>Salamandroidea</taxon>
        <taxon>Salamandridae</taxon>
        <taxon>Pleurodelinae</taxon>
        <taxon>Pleurodeles</taxon>
    </lineage>
</organism>
<sequence>MDPRVQEAMALLRQAGCLDLVEALAPGRPARRASARVAAAVAVCSPQRPANGAQVRVPKGRTFREVGSGTSRVGRGRAKRGSTARGSPRASPKEGLSRGLRAGGKVARRSPVLRRYGPRHGARTKIGAAVPLGSGAGRVEGAGGQLRGTGQHIQR</sequence>
<comment type="caution">
    <text evidence="2">The sequence shown here is derived from an EMBL/GenBank/DDBJ whole genome shotgun (WGS) entry which is preliminary data.</text>
</comment>
<proteinExistence type="predicted"/>
<dbReference type="AlphaFoldDB" id="A0AAV7Q859"/>
<feature type="compositionally biased region" description="Basic residues" evidence="1">
    <location>
        <begin position="106"/>
        <end position="123"/>
    </location>
</feature>
<feature type="region of interest" description="Disordered" evidence="1">
    <location>
        <begin position="49"/>
        <end position="155"/>
    </location>
</feature>
<dbReference type="Proteomes" id="UP001066276">
    <property type="component" value="Chromosome 6"/>
</dbReference>
<evidence type="ECO:0000313" key="2">
    <source>
        <dbReference type="EMBL" id="KAJ1135742.1"/>
    </source>
</evidence>
<name>A0AAV7Q859_PLEWA</name>